<reference evidence="3" key="1">
    <citation type="journal article" date="2019" name="Int. J. Syst. Evol. Microbiol.">
        <title>The Global Catalogue of Microorganisms (GCM) 10K type strain sequencing project: providing services to taxonomists for standard genome sequencing and annotation.</title>
        <authorList>
            <consortium name="The Broad Institute Genomics Platform"/>
            <consortium name="The Broad Institute Genome Sequencing Center for Infectious Disease"/>
            <person name="Wu L."/>
            <person name="Ma J."/>
        </authorList>
    </citation>
    <scope>NUCLEOTIDE SEQUENCE [LARGE SCALE GENOMIC DNA]</scope>
    <source>
        <strain evidence="3">CGMCC 4.1799</strain>
    </source>
</reference>
<gene>
    <name evidence="2" type="ORF">ACFPQA_02320</name>
</gene>
<evidence type="ECO:0000313" key="2">
    <source>
        <dbReference type="EMBL" id="MFC5543877.1"/>
    </source>
</evidence>
<comment type="caution">
    <text evidence="2">The sequence shown here is derived from an EMBL/GenBank/DDBJ whole genome shotgun (WGS) entry which is preliminary data.</text>
</comment>
<accession>A0ABW0RLM5</accession>
<feature type="compositionally biased region" description="Basic and acidic residues" evidence="1">
    <location>
        <begin position="82"/>
        <end position="98"/>
    </location>
</feature>
<sequence>MSRLDADKKARLANWLQENRGASHVARLEITKEELADLDHDVLLHLAAMSFVSLDGFMELAQKEPDRLENLMALGKSLGDQLEEKNTAEMRPHADRGRKTVSSASEGGRSKNEHNRIKWPLYQDYIDRLHSDFPNLTYSDLQRKAAKHFQCSVKSIWRHTKNPRS</sequence>
<keyword evidence="3" id="KW-1185">Reference proteome</keyword>
<dbReference type="Proteomes" id="UP001596055">
    <property type="component" value="Unassembled WGS sequence"/>
</dbReference>
<organism evidence="2 3">
    <name type="scientific">Marinobacter koreensis</name>
    <dbReference type="NCBI Taxonomy" id="335974"/>
    <lineage>
        <taxon>Bacteria</taxon>
        <taxon>Pseudomonadati</taxon>
        <taxon>Pseudomonadota</taxon>
        <taxon>Gammaproteobacteria</taxon>
        <taxon>Pseudomonadales</taxon>
        <taxon>Marinobacteraceae</taxon>
        <taxon>Marinobacter</taxon>
    </lineage>
</organism>
<evidence type="ECO:0000313" key="3">
    <source>
        <dbReference type="Proteomes" id="UP001596055"/>
    </source>
</evidence>
<name>A0ABW0RLM5_9GAMM</name>
<protein>
    <submittedName>
        <fullName evidence="2">Uncharacterized protein</fullName>
    </submittedName>
</protein>
<evidence type="ECO:0000256" key="1">
    <source>
        <dbReference type="SAM" id="MobiDB-lite"/>
    </source>
</evidence>
<dbReference type="EMBL" id="JBHSNL010000001">
    <property type="protein sequence ID" value="MFC5543877.1"/>
    <property type="molecule type" value="Genomic_DNA"/>
</dbReference>
<feature type="region of interest" description="Disordered" evidence="1">
    <location>
        <begin position="79"/>
        <end position="112"/>
    </location>
</feature>
<proteinExistence type="predicted"/>
<dbReference type="RefSeq" id="WP_248157969.1">
    <property type="nucleotide sequence ID" value="NZ_JAKZAJ010000003.1"/>
</dbReference>